<reference evidence="2" key="1">
    <citation type="submission" date="2020-01" db="EMBL/GenBank/DDBJ databases">
        <title>Sphingomonas sp. strain CSW-10.</title>
        <authorList>
            <person name="Chen W.-M."/>
        </authorList>
    </citation>
    <scope>NUCLEOTIDE SEQUENCE [LARGE SCALE GENOMIC DNA]</scope>
    <source>
        <strain evidence="2">FSY-8</strain>
    </source>
</reference>
<dbReference type="Proteomes" id="UP000753724">
    <property type="component" value="Unassembled WGS sequence"/>
</dbReference>
<evidence type="ECO:0008006" key="3">
    <source>
        <dbReference type="Google" id="ProtNLM"/>
    </source>
</evidence>
<accession>A0ABW9X9C8</accession>
<name>A0ABW9X9C8_9SPHN</name>
<proteinExistence type="predicted"/>
<dbReference type="RefSeq" id="WP_161716430.1">
    <property type="nucleotide sequence ID" value="NZ_JAAAPO010000001.1"/>
</dbReference>
<dbReference type="EMBL" id="JAAAPO010000001">
    <property type="protein sequence ID" value="NBC35140.1"/>
    <property type="molecule type" value="Genomic_DNA"/>
</dbReference>
<sequence>MSVAIHPATAADIAGIIALNADVQAAHAAALPHLFHAQLAPDAAVAFW</sequence>
<comment type="caution">
    <text evidence="1">The sequence shown here is derived from an EMBL/GenBank/DDBJ whole genome shotgun (WGS) entry which is preliminary data.</text>
</comment>
<evidence type="ECO:0000313" key="1">
    <source>
        <dbReference type="EMBL" id="NBC35140.1"/>
    </source>
</evidence>
<evidence type="ECO:0000313" key="2">
    <source>
        <dbReference type="Proteomes" id="UP000753724"/>
    </source>
</evidence>
<organism evidence="1 2">
    <name type="scientific">Novosphingobium ovatum</name>
    <dbReference type="NCBI Taxonomy" id="1908523"/>
    <lineage>
        <taxon>Bacteria</taxon>
        <taxon>Pseudomonadati</taxon>
        <taxon>Pseudomonadota</taxon>
        <taxon>Alphaproteobacteria</taxon>
        <taxon>Sphingomonadales</taxon>
        <taxon>Sphingomonadaceae</taxon>
        <taxon>Novosphingobium</taxon>
    </lineage>
</organism>
<gene>
    <name evidence="1" type="ORF">GTZ99_01045</name>
</gene>
<protein>
    <recommendedName>
        <fullName evidence="3">GNAT family N-acetyltransferase</fullName>
    </recommendedName>
</protein>
<keyword evidence="2" id="KW-1185">Reference proteome</keyword>